<evidence type="ECO:0000313" key="2">
    <source>
        <dbReference type="Proteomes" id="UP000801492"/>
    </source>
</evidence>
<reference evidence="1" key="1">
    <citation type="submission" date="2019-08" db="EMBL/GenBank/DDBJ databases">
        <title>The genome of the North American firefly Photinus pyralis.</title>
        <authorList>
            <consortium name="Photinus pyralis genome working group"/>
            <person name="Fallon T.R."/>
            <person name="Sander Lower S.E."/>
            <person name="Weng J.-K."/>
        </authorList>
    </citation>
    <scope>NUCLEOTIDE SEQUENCE</scope>
    <source>
        <strain evidence="1">TRF0915ILg1</strain>
        <tissue evidence="1">Whole body</tissue>
    </source>
</reference>
<sequence length="400" mass="45515">MEVFGALRTRPSTEQTGAITLGPNKQRVVRLFTTVENGNALINEHEIRIGVIVPEALNVVNNFETIAMHRLHRPTRTVRHNQTVKRCRLRSCVVTGYVAANQSLMRPQPYPTWSLDTASPKKNCRDCRSEILPENSKMQVRPLKSENAIEITNALTDYFMNFGTPEDNATLDQTLILKELTFGHTRNGETVGLPFQSNLLPYESALRFVPFGDRKCIQRQKRRRLQTVNARSAYDVYQCTVVLKRKNMTNTAFFENDQKQINVSRKKMGVLDPPIQIINLFQAITYFFREPSDSIKGDITPELAMQLIDKREATVPFGEAPMTLGLVSNTLGSWLSKITTFLSESTCDPEQEERLPRIPWTKQTDRRVFMRNNLPSRIRKNEAGIVNLGSQDGEGYIGLP</sequence>
<dbReference type="AlphaFoldDB" id="A0A8K0CBY4"/>
<accession>A0A8K0CBY4</accession>
<gene>
    <name evidence="1" type="ORF">ILUMI_23701</name>
</gene>
<organism evidence="1 2">
    <name type="scientific">Ignelater luminosus</name>
    <name type="common">Cucubano</name>
    <name type="synonym">Pyrophorus luminosus</name>
    <dbReference type="NCBI Taxonomy" id="2038154"/>
    <lineage>
        <taxon>Eukaryota</taxon>
        <taxon>Metazoa</taxon>
        <taxon>Ecdysozoa</taxon>
        <taxon>Arthropoda</taxon>
        <taxon>Hexapoda</taxon>
        <taxon>Insecta</taxon>
        <taxon>Pterygota</taxon>
        <taxon>Neoptera</taxon>
        <taxon>Endopterygota</taxon>
        <taxon>Coleoptera</taxon>
        <taxon>Polyphaga</taxon>
        <taxon>Elateriformia</taxon>
        <taxon>Elateroidea</taxon>
        <taxon>Elateridae</taxon>
        <taxon>Agrypninae</taxon>
        <taxon>Pyrophorini</taxon>
        <taxon>Ignelater</taxon>
    </lineage>
</organism>
<evidence type="ECO:0000313" key="1">
    <source>
        <dbReference type="EMBL" id="KAF2882476.1"/>
    </source>
</evidence>
<keyword evidence="2" id="KW-1185">Reference proteome</keyword>
<protein>
    <submittedName>
        <fullName evidence="1">Uncharacterized protein</fullName>
    </submittedName>
</protein>
<name>A0A8K0CBY4_IGNLU</name>
<dbReference type="EMBL" id="VTPC01090614">
    <property type="protein sequence ID" value="KAF2882476.1"/>
    <property type="molecule type" value="Genomic_DNA"/>
</dbReference>
<proteinExistence type="predicted"/>
<dbReference type="Proteomes" id="UP000801492">
    <property type="component" value="Unassembled WGS sequence"/>
</dbReference>
<feature type="non-terminal residue" evidence="1">
    <location>
        <position position="1"/>
    </location>
</feature>
<comment type="caution">
    <text evidence="1">The sequence shown here is derived from an EMBL/GenBank/DDBJ whole genome shotgun (WGS) entry which is preliminary data.</text>
</comment>